<protein>
    <submittedName>
        <fullName evidence="2">ABC Superfamily</fullName>
    </submittedName>
</protein>
<dbReference type="Proteomes" id="UP000237271">
    <property type="component" value="Unassembled WGS sequence"/>
</dbReference>
<sequence length="366" mass="39377">MPKKASTHGASAPSKSKTASAKSKDKTAPRKQGRKAASEAASKQSPVFDIPMITGSEPGGDSPGSTKDPSSSQDAPSQDAPADDAESSEAKAASTSVPAKNLTLAEGKARAQAAKAASSKRAGEGAAVAKKRAAPGSPTSEPSIAKGFRSLLDSSDEEEEEGAVSEPQEISNDLDAQQESYQAAQLQGAPAPPTPVYPRGYYPLDAGSGSPMFLEHLKLPRGLNHGRTSRGAYERALVQSEPLFANDIEATRCVLLAPHRIPLKEFTSLRKKPEDRGGLFPVWGYPWVQPENTTTQTQAEDLFWRWVSLKNCTVQELKELREDCLLSYVLDKRDLRIEFAHLVAKRKLHSVMEGLRQQSKSSAQDE</sequence>
<feature type="region of interest" description="Disordered" evidence="1">
    <location>
        <begin position="1"/>
        <end position="147"/>
    </location>
</feature>
<dbReference type="AlphaFoldDB" id="A0A2P4XIF0"/>
<dbReference type="EMBL" id="NCKW01010318">
    <property type="protein sequence ID" value="POM65317.1"/>
    <property type="molecule type" value="Genomic_DNA"/>
</dbReference>
<feature type="compositionally biased region" description="Low complexity" evidence="1">
    <location>
        <begin position="110"/>
        <end position="127"/>
    </location>
</feature>
<evidence type="ECO:0000256" key="1">
    <source>
        <dbReference type="SAM" id="MobiDB-lite"/>
    </source>
</evidence>
<name>A0A2P4XIF0_9STRA</name>
<feature type="region of interest" description="Disordered" evidence="1">
    <location>
        <begin position="179"/>
        <end position="202"/>
    </location>
</feature>
<gene>
    <name evidence="2" type="ORF">PHPALM_18987</name>
</gene>
<proteinExistence type="predicted"/>
<feature type="compositionally biased region" description="Low complexity" evidence="1">
    <location>
        <begin position="67"/>
        <end position="80"/>
    </location>
</feature>
<feature type="compositionally biased region" description="Low complexity" evidence="1">
    <location>
        <begin position="10"/>
        <end position="21"/>
    </location>
</feature>
<keyword evidence="3" id="KW-1185">Reference proteome</keyword>
<feature type="non-terminal residue" evidence="2">
    <location>
        <position position="366"/>
    </location>
</feature>
<evidence type="ECO:0000313" key="2">
    <source>
        <dbReference type="EMBL" id="POM65317.1"/>
    </source>
</evidence>
<evidence type="ECO:0000313" key="3">
    <source>
        <dbReference type="Proteomes" id="UP000237271"/>
    </source>
</evidence>
<reference evidence="2 3" key="1">
    <citation type="journal article" date="2017" name="Genome Biol. Evol.">
        <title>Phytophthora megakarya and P. palmivora, closely related causal agents of cacao black pod rot, underwent increases in genome sizes and gene numbers by different mechanisms.</title>
        <authorList>
            <person name="Ali S.S."/>
            <person name="Shao J."/>
            <person name="Lary D.J."/>
            <person name="Kronmiller B."/>
            <person name="Shen D."/>
            <person name="Strem M.D."/>
            <person name="Amoako-Attah I."/>
            <person name="Akrofi A.Y."/>
            <person name="Begoude B.A."/>
            <person name="Ten Hoopen G.M."/>
            <person name="Coulibaly K."/>
            <person name="Kebe B.I."/>
            <person name="Melnick R.L."/>
            <person name="Guiltinan M.J."/>
            <person name="Tyler B.M."/>
            <person name="Meinhardt L.W."/>
            <person name="Bailey B.A."/>
        </authorList>
    </citation>
    <scope>NUCLEOTIDE SEQUENCE [LARGE SCALE GENOMIC DNA]</scope>
    <source>
        <strain evidence="3">sbr112.9</strain>
    </source>
</reference>
<comment type="caution">
    <text evidence="2">The sequence shown here is derived from an EMBL/GenBank/DDBJ whole genome shotgun (WGS) entry which is preliminary data.</text>
</comment>
<organism evidence="2 3">
    <name type="scientific">Phytophthora palmivora</name>
    <dbReference type="NCBI Taxonomy" id="4796"/>
    <lineage>
        <taxon>Eukaryota</taxon>
        <taxon>Sar</taxon>
        <taxon>Stramenopiles</taxon>
        <taxon>Oomycota</taxon>
        <taxon>Peronosporomycetes</taxon>
        <taxon>Peronosporales</taxon>
        <taxon>Peronosporaceae</taxon>
        <taxon>Phytophthora</taxon>
    </lineage>
</organism>
<accession>A0A2P4XIF0</accession>
<dbReference type="OrthoDB" id="126917at2759"/>